<dbReference type="Pfam" id="PF09559">
    <property type="entry name" value="Cas6"/>
    <property type="match status" value="1"/>
</dbReference>
<name>A0A3B0X6X0_9ZZZZ</name>
<accession>A0A3B0X6X0</accession>
<gene>
    <name evidence="1" type="ORF">MNBD_GAMMA11-1024</name>
</gene>
<proteinExistence type="predicted"/>
<dbReference type="NCBIfam" id="TIGR02807">
    <property type="entry name" value="cas6_cmx6"/>
    <property type="match status" value="1"/>
</dbReference>
<evidence type="ECO:0008006" key="2">
    <source>
        <dbReference type="Google" id="ProtNLM"/>
    </source>
</evidence>
<dbReference type="AlphaFoldDB" id="A0A3B0X6X0"/>
<reference evidence="1" key="1">
    <citation type="submission" date="2018-06" db="EMBL/GenBank/DDBJ databases">
        <authorList>
            <person name="Zhirakovskaya E."/>
        </authorList>
    </citation>
    <scope>NUCLEOTIDE SEQUENCE</scope>
</reference>
<dbReference type="InterPro" id="IPR014174">
    <property type="entry name" value="CRISPR-assoc_prot_Cas6/Cmx6"/>
</dbReference>
<sequence>MLWQEDKKAAPFQVPDTVTDLSFKLISKQVPLDHAQPLADAIKALLPWIDDEPLAGVHMIHGASTGNGWNRPEEADGACIYLSKRSRMLIRVPKARYMDMNTLIGKTIQLDGNEVTFGEYQLKPLTASGTLFCRYAIVGENETEDEFVSRVSEELKAMGIHLTKALCGMGHSFNLAGGQTKTMSIMVADLDPEDAVTLQQKGIGEGRKSGFGLFLGHKGIKAVGDMSEMQHFDGT</sequence>
<protein>
    <recommendedName>
        <fullName evidence="2">Type I-MYXAN CRISPR-associated protein Cas6/Cmx6</fullName>
    </recommendedName>
</protein>
<evidence type="ECO:0000313" key="1">
    <source>
        <dbReference type="EMBL" id="VAW60133.1"/>
    </source>
</evidence>
<dbReference type="EMBL" id="UOFG01000109">
    <property type="protein sequence ID" value="VAW60133.1"/>
    <property type="molecule type" value="Genomic_DNA"/>
</dbReference>
<organism evidence="1">
    <name type="scientific">hydrothermal vent metagenome</name>
    <dbReference type="NCBI Taxonomy" id="652676"/>
    <lineage>
        <taxon>unclassified sequences</taxon>
        <taxon>metagenomes</taxon>
        <taxon>ecological metagenomes</taxon>
    </lineage>
</organism>